<comment type="subcellular location">
    <subcellularLocation>
        <location evidence="4">Cytoplasm</location>
    </subcellularLocation>
</comment>
<dbReference type="HAMAP" id="MF_00688">
    <property type="entry name" value="Leu_Phe_trans"/>
    <property type="match status" value="1"/>
</dbReference>
<evidence type="ECO:0000313" key="6">
    <source>
        <dbReference type="Proteomes" id="UP001143349"/>
    </source>
</evidence>
<protein>
    <recommendedName>
        <fullName evidence="4">Leucyl/phenylalanyl-tRNA--protein transferase</fullName>
        <ecNumber evidence="4">2.3.2.6</ecNumber>
    </recommendedName>
    <alternativeName>
        <fullName evidence="4">L/F-transferase</fullName>
    </alternativeName>
    <alternativeName>
        <fullName evidence="4">Leucyltransferase</fullName>
    </alternativeName>
    <alternativeName>
        <fullName evidence="4">Phenyalanyltransferase</fullName>
    </alternativeName>
</protein>
<comment type="similarity">
    <text evidence="4">Belongs to the L/F-transferase family.</text>
</comment>
<dbReference type="Gene3D" id="3.30.70.3550">
    <property type="entry name" value="Leucyl/phenylalanyl-tRNA-protein transferase, N-terminal domain"/>
    <property type="match status" value="1"/>
</dbReference>
<dbReference type="PANTHER" id="PTHR30098:SF2">
    <property type="entry name" value="LEUCYL_PHENYLALANYL-TRNA--PROTEIN TRANSFERASE"/>
    <property type="match status" value="1"/>
</dbReference>
<evidence type="ECO:0000256" key="2">
    <source>
        <dbReference type="ARBA" id="ARBA00022679"/>
    </source>
</evidence>
<keyword evidence="3 4" id="KW-0012">Acyltransferase</keyword>
<evidence type="ECO:0000313" key="5">
    <source>
        <dbReference type="EMBL" id="GLK64325.1"/>
    </source>
</evidence>
<dbReference type="EMBL" id="BSFH01000026">
    <property type="protein sequence ID" value="GLK64325.1"/>
    <property type="molecule type" value="Genomic_DNA"/>
</dbReference>
<proteinExistence type="inferred from homology"/>
<gene>
    <name evidence="4 5" type="primary">aat</name>
    <name evidence="5" type="ORF">GCM10017635_17960</name>
</gene>
<evidence type="ECO:0000256" key="4">
    <source>
        <dbReference type="HAMAP-Rule" id="MF_00688"/>
    </source>
</evidence>
<comment type="catalytic activity">
    <reaction evidence="4">
        <text>N-terminal L-lysyl-[protein] + L-leucyl-tRNA(Leu) = N-terminal L-leucyl-L-lysyl-[protein] + tRNA(Leu) + H(+)</text>
        <dbReference type="Rhea" id="RHEA:12340"/>
        <dbReference type="Rhea" id="RHEA-COMP:9613"/>
        <dbReference type="Rhea" id="RHEA-COMP:9622"/>
        <dbReference type="Rhea" id="RHEA-COMP:12670"/>
        <dbReference type="Rhea" id="RHEA-COMP:12671"/>
        <dbReference type="ChEBI" id="CHEBI:15378"/>
        <dbReference type="ChEBI" id="CHEBI:65249"/>
        <dbReference type="ChEBI" id="CHEBI:78442"/>
        <dbReference type="ChEBI" id="CHEBI:78494"/>
        <dbReference type="ChEBI" id="CHEBI:133043"/>
        <dbReference type="EC" id="2.3.2.6"/>
    </reaction>
</comment>
<dbReference type="NCBIfam" id="TIGR00667">
    <property type="entry name" value="aat"/>
    <property type="match status" value="1"/>
</dbReference>
<name>A0AAD3NZQ9_9RHOB</name>
<dbReference type="Proteomes" id="UP001143349">
    <property type="component" value="Unassembled WGS sequence"/>
</dbReference>
<comment type="caution">
    <text evidence="5">The sequence shown here is derived from an EMBL/GenBank/DDBJ whole genome shotgun (WGS) entry which is preliminary data.</text>
</comment>
<dbReference type="InterPro" id="IPR016181">
    <property type="entry name" value="Acyl_CoA_acyltransferase"/>
</dbReference>
<dbReference type="GO" id="GO:0030163">
    <property type="term" value="P:protein catabolic process"/>
    <property type="evidence" value="ECO:0007669"/>
    <property type="project" value="UniProtKB-UniRule"/>
</dbReference>
<evidence type="ECO:0000256" key="3">
    <source>
        <dbReference type="ARBA" id="ARBA00023315"/>
    </source>
</evidence>
<dbReference type="Gene3D" id="3.40.630.70">
    <property type="entry name" value="Leucyl/phenylalanyl-tRNA-protein transferase, C-terminal domain"/>
    <property type="match status" value="1"/>
</dbReference>
<dbReference type="GO" id="GO:0008914">
    <property type="term" value="F:leucyl-tRNA--protein transferase activity"/>
    <property type="evidence" value="ECO:0007669"/>
    <property type="project" value="UniProtKB-UniRule"/>
</dbReference>
<dbReference type="SUPFAM" id="SSF55729">
    <property type="entry name" value="Acyl-CoA N-acyltransferases (Nat)"/>
    <property type="match status" value="1"/>
</dbReference>
<dbReference type="PANTHER" id="PTHR30098">
    <property type="entry name" value="LEUCYL/PHENYLALANYL-TRNA--PROTEIN TRANSFERASE"/>
    <property type="match status" value="1"/>
</dbReference>
<keyword evidence="6" id="KW-1185">Reference proteome</keyword>
<keyword evidence="2 4" id="KW-0808">Transferase</keyword>
<sequence length="220" mass="24507">MGTKAQPDMTGQLTARTMLAAYAQGVFPMADSASDPRLYWFDPAQRGILPVGGVHVSRSMRRFLRRCDWHATLNNDFAGVVDGCADRPETWINAPLRALYLDLFRMGHAHSLEIYTSDTLIGGLYGLTLGGAFFAESMFSRRENASKAALIWMSVHLARCGFVLWDTQYPNPHLASMGGQTISRLEYRRRLATALQVQADMISQPLPGCYDLLQEITQTS</sequence>
<reference evidence="5" key="2">
    <citation type="submission" date="2023-01" db="EMBL/GenBank/DDBJ databases">
        <authorList>
            <person name="Sun Q."/>
            <person name="Evtushenko L."/>
        </authorList>
    </citation>
    <scope>NUCLEOTIDE SEQUENCE</scope>
    <source>
        <strain evidence="5">VKM B-2222</strain>
    </source>
</reference>
<keyword evidence="1 4" id="KW-0963">Cytoplasm</keyword>
<dbReference type="InterPro" id="IPR042203">
    <property type="entry name" value="Leu/Phe-tRNA_Trfase_C"/>
</dbReference>
<dbReference type="EC" id="2.3.2.6" evidence="4"/>
<dbReference type="GO" id="GO:0005737">
    <property type="term" value="C:cytoplasm"/>
    <property type="evidence" value="ECO:0007669"/>
    <property type="project" value="UniProtKB-SubCell"/>
</dbReference>
<dbReference type="AlphaFoldDB" id="A0AAD3NZQ9"/>
<dbReference type="InterPro" id="IPR042221">
    <property type="entry name" value="Leu/Phe-tRNA_Trfase_N"/>
</dbReference>
<organism evidence="5 6">
    <name type="scientific">Paracoccus kondratievae</name>
    <dbReference type="NCBI Taxonomy" id="135740"/>
    <lineage>
        <taxon>Bacteria</taxon>
        <taxon>Pseudomonadati</taxon>
        <taxon>Pseudomonadota</taxon>
        <taxon>Alphaproteobacteria</taxon>
        <taxon>Rhodobacterales</taxon>
        <taxon>Paracoccaceae</taxon>
        <taxon>Paracoccus</taxon>
    </lineage>
</organism>
<comment type="catalytic activity">
    <reaction evidence="4">
        <text>N-terminal L-arginyl-[protein] + L-leucyl-tRNA(Leu) = N-terminal L-leucyl-L-arginyl-[protein] + tRNA(Leu) + H(+)</text>
        <dbReference type="Rhea" id="RHEA:50416"/>
        <dbReference type="Rhea" id="RHEA-COMP:9613"/>
        <dbReference type="Rhea" id="RHEA-COMP:9622"/>
        <dbReference type="Rhea" id="RHEA-COMP:12672"/>
        <dbReference type="Rhea" id="RHEA-COMP:12673"/>
        <dbReference type="ChEBI" id="CHEBI:15378"/>
        <dbReference type="ChEBI" id="CHEBI:64719"/>
        <dbReference type="ChEBI" id="CHEBI:78442"/>
        <dbReference type="ChEBI" id="CHEBI:78494"/>
        <dbReference type="ChEBI" id="CHEBI:133044"/>
        <dbReference type="EC" id="2.3.2.6"/>
    </reaction>
</comment>
<reference evidence="5" key="1">
    <citation type="journal article" date="2014" name="Int. J. Syst. Evol. Microbiol.">
        <title>Complete genome sequence of Corynebacterium casei LMG S-19264T (=DSM 44701T), isolated from a smear-ripened cheese.</title>
        <authorList>
            <consortium name="US DOE Joint Genome Institute (JGI-PGF)"/>
            <person name="Walter F."/>
            <person name="Albersmeier A."/>
            <person name="Kalinowski J."/>
            <person name="Ruckert C."/>
        </authorList>
    </citation>
    <scope>NUCLEOTIDE SEQUENCE</scope>
    <source>
        <strain evidence="5">VKM B-2222</strain>
    </source>
</reference>
<dbReference type="Pfam" id="PF03588">
    <property type="entry name" value="Leu_Phe_trans"/>
    <property type="match status" value="1"/>
</dbReference>
<comment type="function">
    <text evidence="4">Functions in the N-end rule pathway of protein degradation where it conjugates Leu, Phe and, less efficiently, Met from aminoacyl-tRNAs to the N-termini of proteins containing an N-terminal arginine or lysine.</text>
</comment>
<dbReference type="InterPro" id="IPR004616">
    <property type="entry name" value="Leu/Phe-tRNA_Trfase"/>
</dbReference>
<accession>A0AAD3NZQ9</accession>
<evidence type="ECO:0000256" key="1">
    <source>
        <dbReference type="ARBA" id="ARBA00022490"/>
    </source>
</evidence>
<comment type="catalytic activity">
    <reaction evidence="4">
        <text>L-phenylalanyl-tRNA(Phe) + an N-terminal L-alpha-aminoacyl-[protein] = an N-terminal L-phenylalanyl-L-alpha-aminoacyl-[protein] + tRNA(Phe)</text>
        <dbReference type="Rhea" id="RHEA:43632"/>
        <dbReference type="Rhea" id="RHEA-COMP:9668"/>
        <dbReference type="Rhea" id="RHEA-COMP:9699"/>
        <dbReference type="Rhea" id="RHEA-COMP:10636"/>
        <dbReference type="Rhea" id="RHEA-COMP:10637"/>
        <dbReference type="ChEBI" id="CHEBI:78442"/>
        <dbReference type="ChEBI" id="CHEBI:78531"/>
        <dbReference type="ChEBI" id="CHEBI:78597"/>
        <dbReference type="ChEBI" id="CHEBI:83561"/>
        <dbReference type="EC" id="2.3.2.6"/>
    </reaction>
</comment>